<protein>
    <submittedName>
        <fullName evidence="1">Uncharacterized protein</fullName>
    </submittedName>
</protein>
<reference evidence="1 2" key="1">
    <citation type="submission" date="2019-02" db="EMBL/GenBank/DDBJ databases">
        <title>Bacterial novel species Emticicia sp. 17J42-9 isolated from soil.</title>
        <authorList>
            <person name="Jung H.-Y."/>
        </authorList>
    </citation>
    <scope>NUCLEOTIDE SEQUENCE [LARGE SCALE GENOMIC DNA]</scope>
    <source>
        <strain evidence="1 2">17J42-9</strain>
    </source>
</reference>
<evidence type="ECO:0000313" key="1">
    <source>
        <dbReference type="EMBL" id="RYU91787.1"/>
    </source>
</evidence>
<dbReference type="AlphaFoldDB" id="A0A4Q5LQV1"/>
<proteinExistence type="predicted"/>
<organism evidence="1 2">
    <name type="scientific">Emticicia agri</name>
    <dbReference type="NCBI Taxonomy" id="2492393"/>
    <lineage>
        <taxon>Bacteria</taxon>
        <taxon>Pseudomonadati</taxon>
        <taxon>Bacteroidota</taxon>
        <taxon>Cytophagia</taxon>
        <taxon>Cytophagales</taxon>
        <taxon>Leadbetterellaceae</taxon>
        <taxon>Emticicia</taxon>
    </lineage>
</organism>
<dbReference type="Proteomes" id="UP000293162">
    <property type="component" value="Unassembled WGS sequence"/>
</dbReference>
<gene>
    <name evidence="1" type="ORF">EWM59_26785</name>
</gene>
<dbReference type="RefSeq" id="WP_130024287.1">
    <property type="nucleotide sequence ID" value="NZ_SEWF01000092.1"/>
</dbReference>
<sequence length="221" mass="25791">MKSFYYTIVLLLISSIYAYSQVESIWIKITPKKSSQDIQFERIERAVRSYSNRIESNYTEIQNLVNQTFELYEERIYKGCGKDFGDYYYDKLTRTIDEINRKGIDYSPSTLNNIKYTFSSLQREMRYYDCTVNTNTTLDSYNKSRDYSDKSVGFPKVGTISKTTTLWDSCDWKVMNSVGKLNAGDYITIHSICETNISKKFCFVTLSNGKSAFVYSTDIEF</sequence>
<dbReference type="EMBL" id="SEWF01000092">
    <property type="protein sequence ID" value="RYU91787.1"/>
    <property type="molecule type" value="Genomic_DNA"/>
</dbReference>
<keyword evidence="2" id="KW-1185">Reference proteome</keyword>
<comment type="caution">
    <text evidence="1">The sequence shown here is derived from an EMBL/GenBank/DDBJ whole genome shotgun (WGS) entry which is preliminary data.</text>
</comment>
<name>A0A4Q5LQV1_9BACT</name>
<evidence type="ECO:0000313" key="2">
    <source>
        <dbReference type="Proteomes" id="UP000293162"/>
    </source>
</evidence>
<accession>A0A4Q5LQV1</accession>